<dbReference type="GO" id="GO:0005737">
    <property type="term" value="C:cytoplasm"/>
    <property type="evidence" value="ECO:0007669"/>
    <property type="project" value="TreeGrafter"/>
</dbReference>
<reference evidence="3" key="1">
    <citation type="submission" date="2019-10" db="EMBL/GenBank/DDBJ databases">
        <title>Description of Paenibacillus glebae sp. nov.</title>
        <authorList>
            <person name="Carlier A."/>
            <person name="Qi S."/>
        </authorList>
    </citation>
    <scope>NUCLEOTIDE SEQUENCE</scope>
    <source>
        <strain evidence="3">LMG 31456</strain>
    </source>
</reference>
<dbReference type="AlphaFoldDB" id="A0A972GPV1"/>
<keyword evidence="4" id="KW-1185">Reference proteome</keyword>
<evidence type="ECO:0000313" key="4">
    <source>
        <dbReference type="Proteomes" id="UP000641588"/>
    </source>
</evidence>
<sequence>MNSDNKTVLIDTDVHNGIKDPRELLPYLNKPWHKQWLGAGTGVGQPFYTPVGVLRRDAIPDEGGPSGSDPVFMVKDHIERYGFDYVILTGQNVLEMSLNPDIDYGNAVVSAYNDYLIDQWLSVDPRYKGAMVINHSDPQYAAREIERIGVHPDIVEVVMCSGSTRLYGHRCFHPIYEAAERIGLPVAIHPGTEGRGIAGAPTPSGYPSRYMEWHNILPTNYMSHINSLVCEGVFEKYPGLKVVAIEGGIAWLPHLMWRMDKNYKALRDTTPWLKKMPSEYIQKHVYLTTQPIEEPSEPEQLGQLIQMCKAEDRIMYSSDYPHWDFDHPKLALSAFPKDIRAKIQGGNAAALYGLHKKANLK</sequence>
<keyword evidence="1" id="KW-0456">Lyase</keyword>
<dbReference type="GO" id="GO:0016831">
    <property type="term" value="F:carboxy-lyase activity"/>
    <property type="evidence" value="ECO:0007669"/>
    <property type="project" value="InterPro"/>
</dbReference>
<dbReference type="GO" id="GO:0019748">
    <property type="term" value="P:secondary metabolic process"/>
    <property type="evidence" value="ECO:0007669"/>
    <property type="project" value="TreeGrafter"/>
</dbReference>
<evidence type="ECO:0000256" key="1">
    <source>
        <dbReference type="ARBA" id="ARBA00023239"/>
    </source>
</evidence>
<comment type="caution">
    <text evidence="3">The sequence shown here is derived from an EMBL/GenBank/DDBJ whole genome shotgun (WGS) entry which is preliminary data.</text>
</comment>
<name>A0A972GPV1_9BACL</name>
<dbReference type="SUPFAM" id="SSF51556">
    <property type="entry name" value="Metallo-dependent hydrolases"/>
    <property type="match status" value="1"/>
</dbReference>
<dbReference type="PANTHER" id="PTHR21240">
    <property type="entry name" value="2-AMINO-3-CARBOXYLMUCONATE-6-SEMIALDEHYDE DECARBOXYLASE"/>
    <property type="match status" value="1"/>
</dbReference>
<dbReference type="Proteomes" id="UP000641588">
    <property type="component" value="Unassembled WGS sequence"/>
</dbReference>
<evidence type="ECO:0000313" key="3">
    <source>
        <dbReference type="EMBL" id="NOU94706.1"/>
    </source>
</evidence>
<accession>A0A972GPV1</accession>
<gene>
    <name evidence="3" type="ORF">GC093_15970</name>
</gene>
<proteinExistence type="predicted"/>
<dbReference type="Pfam" id="PF04909">
    <property type="entry name" value="Amidohydro_2"/>
    <property type="match status" value="1"/>
</dbReference>
<organism evidence="3 4">
    <name type="scientific">Paenibacillus foliorum</name>
    <dbReference type="NCBI Taxonomy" id="2654974"/>
    <lineage>
        <taxon>Bacteria</taxon>
        <taxon>Bacillati</taxon>
        <taxon>Bacillota</taxon>
        <taxon>Bacilli</taxon>
        <taxon>Bacillales</taxon>
        <taxon>Paenibacillaceae</taxon>
        <taxon>Paenibacillus</taxon>
    </lineage>
</organism>
<dbReference type="GO" id="GO:0016787">
    <property type="term" value="F:hydrolase activity"/>
    <property type="evidence" value="ECO:0007669"/>
    <property type="project" value="InterPro"/>
</dbReference>
<protein>
    <submittedName>
        <fullName evidence="3">Amidohydrolase family protein</fullName>
    </submittedName>
</protein>
<dbReference type="EMBL" id="WHOD01000062">
    <property type="protein sequence ID" value="NOU94706.1"/>
    <property type="molecule type" value="Genomic_DNA"/>
</dbReference>
<dbReference type="InterPro" id="IPR032466">
    <property type="entry name" value="Metal_Hydrolase"/>
</dbReference>
<dbReference type="InterPro" id="IPR032465">
    <property type="entry name" value="ACMSD"/>
</dbReference>
<dbReference type="Gene3D" id="3.20.20.140">
    <property type="entry name" value="Metal-dependent hydrolases"/>
    <property type="match status" value="1"/>
</dbReference>
<dbReference type="InterPro" id="IPR006680">
    <property type="entry name" value="Amidohydro-rel"/>
</dbReference>
<feature type="domain" description="Amidohydrolase-related" evidence="2">
    <location>
        <begin position="72"/>
        <end position="354"/>
    </location>
</feature>
<evidence type="ECO:0000259" key="2">
    <source>
        <dbReference type="Pfam" id="PF04909"/>
    </source>
</evidence>
<dbReference type="PANTHER" id="PTHR21240:SF28">
    <property type="entry name" value="ISO-OROTATE DECARBOXYLASE (EUROFUNG)"/>
    <property type="match status" value="1"/>
</dbReference>